<evidence type="ECO:0000313" key="2">
    <source>
        <dbReference type="Proteomes" id="UP001194580"/>
    </source>
</evidence>
<name>A0AAD4D1I6_9FUNG</name>
<reference evidence="1" key="1">
    <citation type="journal article" date="2020" name="Fungal Divers.">
        <title>Resolving the Mortierellaceae phylogeny through synthesis of multi-gene phylogenetics and phylogenomics.</title>
        <authorList>
            <person name="Vandepol N."/>
            <person name="Liber J."/>
            <person name="Desiro A."/>
            <person name="Na H."/>
            <person name="Kennedy M."/>
            <person name="Barry K."/>
            <person name="Grigoriev I.V."/>
            <person name="Miller A.N."/>
            <person name="O'Donnell K."/>
            <person name="Stajich J.E."/>
            <person name="Bonito G."/>
        </authorList>
    </citation>
    <scope>NUCLEOTIDE SEQUENCE</scope>
    <source>
        <strain evidence="1">NRRL 28262</strain>
    </source>
</reference>
<gene>
    <name evidence="1" type="ORF">BGZ95_008476</name>
</gene>
<comment type="caution">
    <text evidence="1">The sequence shown here is derived from an EMBL/GenBank/DDBJ whole genome shotgun (WGS) entry which is preliminary data.</text>
</comment>
<protein>
    <submittedName>
        <fullName evidence="1">Uncharacterized protein</fullName>
    </submittedName>
</protein>
<evidence type="ECO:0000313" key="1">
    <source>
        <dbReference type="EMBL" id="KAG0247708.1"/>
    </source>
</evidence>
<accession>A0AAD4D1I6</accession>
<feature type="non-terminal residue" evidence="1">
    <location>
        <position position="1"/>
    </location>
</feature>
<dbReference type="Proteomes" id="UP001194580">
    <property type="component" value="Unassembled WGS sequence"/>
</dbReference>
<feature type="non-terminal residue" evidence="1">
    <location>
        <position position="92"/>
    </location>
</feature>
<proteinExistence type="predicted"/>
<dbReference type="AlphaFoldDB" id="A0AAD4D1I6"/>
<sequence length="92" mass="9886">RQDKSDVAVDVAVAAEDSTIWATVMDNRTTTTITTILSKVLEKSTTSTLRHKDQTLIPPPVAITTTTLTTMATIFNNPRPRGDGVEDVEAGS</sequence>
<dbReference type="EMBL" id="JAAAIL010004479">
    <property type="protein sequence ID" value="KAG0247708.1"/>
    <property type="molecule type" value="Genomic_DNA"/>
</dbReference>
<organism evidence="1 2">
    <name type="scientific">Linnemannia exigua</name>
    <dbReference type="NCBI Taxonomy" id="604196"/>
    <lineage>
        <taxon>Eukaryota</taxon>
        <taxon>Fungi</taxon>
        <taxon>Fungi incertae sedis</taxon>
        <taxon>Mucoromycota</taxon>
        <taxon>Mortierellomycotina</taxon>
        <taxon>Mortierellomycetes</taxon>
        <taxon>Mortierellales</taxon>
        <taxon>Mortierellaceae</taxon>
        <taxon>Linnemannia</taxon>
    </lineage>
</organism>
<keyword evidence="2" id="KW-1185">Reference proteome</keyword>